<organism evidence="1 2">
    <name type="scientific">Fopius arisanus</name>
    <dbReference type="NCBI Taxonomy" id="64838"/>
    <lineage>
        <taxon>Eukaryota</taxon>
        <taxon>Metazoa</taxon>
        <taxon>Ecdysozoa</taxon>
        <taxon>Arthropoda</taxon>
        <taxon>Hexapoda</taxon>
        <taxon>Insecta</taxon>
        <taxon>Pterygota</taxon>
        <taxon>Neoptera</taxon>
        <taxon>Endopterygota</taxon>
        <taxon>Hymenoptera</taxon>
        <taxon>Apocrita</taxon>
        <taxon>Ichneumonoidea</taxon>
        <taxon>Braconidae</taxon>
        <taxon>Opiinae</taxon>
        <taxon>Fopius</taxon>
    </lineage>
</organism>
<accession>A0A9R1TKS8</accession>
<evidence type="ECO:0000313" key="1">
    <source>
        <dbReference type="Proteomes" id="UP000694866"/>
    </source>
</evidence>
<dbReference type="GeneID" id="105271052"/>
<evidence type="ECO:0000313" key="2">
    <source>
        <dbReference type="RefSeq" id="XP_011310668.1"/>
    </source>
</evidence>
<dbReference type="Proteomes" id="UP000694866">
    <property type="component" value="Unplaced"/>
</dbReference>
<gene>
    <name evidence="2" type="primary">LOC105271052</name>
</gene>
<name>A0A9R1TKS8_9HYME</name>
<protein>
    <submittedName>
        <fullName evidence="2">Uncharacterized protein isoform X1</fullName>
    </submittedName>
</protein>
<reference evidence="2" key="1">
    <citation type="submission" date="2025-08" db="UniProtKB">
        <authorList>
            <consortium name="RefSeq"/>
        </authorList>
    </citation>
    <scope>IDENTIFICATION</scope>
    <source>
        <strain evidence="2">USDA-PBARC FA_bdor</strain>
        <tissue evidence="2">Whole organism</tissue>
    </source>
</reference>
<dbReference type="KEGG" id="fas:105271052"/>
<dbReference type="AlphaFoldDB" id="A0A9R1TKS8"/>
<sequence>MEEIAAALRELVQTNRQIVQQNQLIVEKLSGIQTDLASDREERLARKQFKAKAFREMDIQYIMKHKSVGAAKAAERLEEHGYDVAKAVRRWGGHSEVGLERVLIHYEKKKNRAAIEMW</sequence>
<keyword evidence="1" id="KW-1185">Reference proteome</keyword>
<proteinExistence type="predicted"/>
<dbReference type="RefSeq" id="XP_011310668.1">
    <property type="nucleotide sequence ID" value="XM_011312366.1"/>
</dbReference>